<protein>
    <recommendedName>
        <fullName evidence="4">PEBP-like protein</fullName>
    </recommendedName>
</protein>
<dbReference type="Gene3D" id="3.90.280.10">
    <property type="entry name" value="PEBP-like"/>
    <property type="match status" value="1"/>
</dbReference>
<evidence type="ECO:0008006" key="4">
    <source>
        <dbReference type="Google" id="ProtNLM"/>
    </source>
</evidence>
<organism evidence="2 3">
    <name type="scientific">Rhynchospora tenuis</name>
    <dbReference type="NCBI Taxonomy" id="198213"/>
    <lineage>
        <taxon>Eukaryota</taxon>
        <taxon>Viridiplantae</taxon>
        <taxon>Streptophyta</taxon>
        <taxon>Embryophyta</taxon>
        <taxon>Tracheophyta</taxon>
        <taxon>Spermatophyta</taxon>
        <taxon>Magnoliopsida</taxon>
        <taxon>Liliopsida</taxon>
        <taxon>Poales</taxon>
        <taxon>Cyperaceae</taxon>
        <taxon>Cyperoideae</taxon>
        <taxon>Rhynchosporeae</taxon>
        <taxon>Rhynchospora</taxon>
    </lineage>
</organism>
<dbReference type="NCBIfam" id="TIGR00481">
    <property type="entry name" value="YbhB/YbcL family Raf kinase inhibitor-like protein"/>
    <property type="match status" value="1"/>
</dbReference>
<dbReference type="AlphaFoldDB" id="A0AAD6EVY5"/>
<dbReference type="PANTHER" id="PTHR30289:SF1">
    <property type="entry name" value="PEBP (PHOSPHATIDYLETHANOLAMINE-BINDING PROTEIN) FAMILY PROTEIN"/>
    <property type="match status" value="1"/>
</dbReference>
<evidence type="ECO:0000313" key="3">
    <source>
        <dbReference type="Proteomes" id="UP001210211"/>
    </source>
</evidence>
<gene>
    <name evidence="2" type="ORF">LUZ61_006826</name>
</gene>
<accession>A0AAD6EVY5</accession>
<reference evidence="2 3" key="1">
    <citation type="journal article" date="2022" name="Cell">
        <title>Repeat-based holocentromeres influence genome architecture and karyotype evolution.</title>
        <authorList>
            <person name="Hofstatter P.G."/>
            <person name="Thangavel G."/>
            <person name="Lux T."/>
            <person name="Neumann P."/>
            <person name="Vondrak T."/>
            <person name="Novak P."/>
            <person name="Zhang M."/>
            <person name="Costa L."/>
            <person name="Castellani M."/>
            <person name="Scott A."/>
            <person name="Toegelov H."/>
            <person name="Fuchs J."/>
            <person name="Mata-Sucre Y."/>
            <person name="Dias Y."/>
            <person name="Vanzela A.L.L."/>
            <person name="Huettel B."/>
            <person name="Almeida C.C.S."/>
            <person name="Simkova H."/>
            <person name="Souza G."/>
            <person name="Pedrosa-Harand A."/>
            <person name="Macas J."/>
            <person name="Mayer K.F.X."/>
            <person name="Houben A."/>
            <person name="Marques A."/>
        </authorList>
    </citation>
    <scope>NUCLEOTIDE SEQUENCE [LARGE SCALE GENOMIC DNA]</scope>
    <source>
        <strain evidence="2">RhyTen1mFocal</strain>
    </source>
</reference>
<dbReference type="CDD" id="cd00865">
    <property type="entry name" value="PEBP_bact_arch"/>
    <property type="match status" value="1"/>
</dbReference>
<dbReference type="EMBL" id="JAMRDG010000001">
    <property type="protein sequence ID" value="KAJ3703121.1"/>
    <property type="molecule type" value="Genomic_DNA"/>
</dbReference>
<evidence type="ECO:0000313" key="2">
    <source>
        <dbReference type="EMBL" id="KAJ3703121.1"/>
    </source>
</evidence>
<sequence>MKPQLIPWQELMPGDQDQTFKLVSPTFDHGGKLPRQYTNGGQGARKDLSPPLEWYNVPEGTKSLALVVEDADATSEPDGPVVPWTHWVVVNIPPSIKRLPEGLSHKEKSLGHEYEQIKEGHNDWKVPGWCGPVHQTGNHRIVFKLYALDDEMHLGNKVTKEKLLDAIEGHVLGEAELMAVF</sequence>
<dbReference type="SUPFAM" id="SSF49777">
    <property type="entry name" value="PEBP-like"/>
    <property type="match status" value="1"/>
</dbReference>
<dbReference type="InterPro" id="IPR005247">
    <property type="entry name" value="YbhB_YbcL/LppC-like"/>
</dbReference>
<proteinExistence type="predicted"/>
<dbReference type="InterPro" id="IPR036610">
    <property type="entry name" value="PEBP-like_sf"/>
</dbReference>
<keyword evidence="3" id="KW-1185">Reference proteome</keyword>
<evidence type="ECO:0000256" key="1">
    <source>
        <dbReference type="SAM" id="MobiDB-lite"/>
    </source>
</evidence>
<comment type="caution">
    <text evidence="2">The sequence shown here is derived from an EMBL/GenBank/DDBJ whole genome shotgun (WGS) entry which is preliminary data.</text>
</comment>
<dbReference type="PANTHER" id="PTHR30289">
    <property type="entry name" value="UNCHARACTERIZED PROTEIN YBCL-RELATED"/>
    <property type="match status" value="1"/>
</dbReference>
<feature type="region of interest" description="Disordered" evidence="1">
    <location>
        <begin position="31"/>
        <end position="50"/>
    </location>
</feature>
<dbReference type="InterPro" id="IPR008914">
    <property type="entry name" value="PEBP"/>
</dbReference>
<dbReference type="Proteomes" id="UP001210211">
    <property type="component" value="Unassembled WGS sequence"/>
</dbReference>
<name>A0AAD6EVY5_9POAL</name>
<dbReference type="Pfam" id="PF01161">
    <property type="entry name" value="PBP"/>
    <property type="match status" value="1"/>
</dbReference>